<dbReference type="PANTHER" id="PTHR43297:SF2">
    <property type="entry name" value="DIPEPTIDE TRANSPORT ATP-BINDING PROTEIN DPPD"/>
    <property type="match status" value="1"/>
</dbReference>
<evidence type="ECO:0000256" key="3">
    <source>
        <dbReference type="ARBA" id="ARBA00022448"/>
    </source>
</evidence>
<dbReference type="EMBL" id="CP007142">
    <property type="protein sequence ID" value="AJQ96487.1"/>
    <property type="molecule type" value="Genomic_DNA"/>
</dbReference>
<dbReference type="PROSITE" id="PS00211">
    <property type="entry name" value="ABC_TRANSPORTER_1"/>
    <property type="match status" value="1"/>
</dbReference>
<protein>
    <recommendedName>
        <fullName evidence="8">ABC-type dipeptide transporter</fullName>
        <ecNumber evidence="8">7.4.2.9</ecNumber>
    </recommendedName>
</protein>
<dbReference type="InterPro" id="IPR003439">
    <property type="entry name" value="ABC_transporter-like_ATP-bd"/>
</dbReference>
<dbReference type="PANTHER" id="PTHR43297">
    <property type="entry name" value="OLIGOPEPTIDE TRANSPORT ATP-BINDING PROTEIN APPD"/>
    <property type="match status" value="1"/>
</dbReference>
<dbReference type="GO" id="GO:0005886">
    <property type="term" value="C:plasma membrane"/>
    <property type="evidence" value="ECO:0007669"/>
    <property type="project" value="UniProtKB-SubCell"/>
</dbReference>
<dbReference type="InterPro" id="IPR027417">
    <property type="entry name" value="P-loop_NTPase"/>
</dbReference>
<evidence type="ECO:0000313" key="11">
    <source>
        <dbReference type="EMBL" id="AJQ96487.1"/>
    </source>
</evidence>
<dbReference type="PATRIC" id="fig|1445510.3.peg.4419"/>
<evidence type="ECO:0000256" key="8">
    <source>
        <dbReference type="ARBA" id="ARBA00038852"/>
    </source>
</evidence>
<dbReference type="SMART" id="SM00382">
    <property type="entry name" value="AAA"/>
    <property type="match status" value="1"/>
</dbReference>
<dbReference type="RefSeq" id="WP_044618485.1">
    <property type="nucleotide sequence ID" value="NZ_CP007142.1"/>
</dbReference>
<evidence type="ECO:0000256" key="5">
    <source>
        <dbReference type="ARBA" id="ARBA00022741"/>
    </source>
</evidence>
<evidence type="ECO:0000256" key="2">
    <source>
        <dbReference type="ARBA" id="ARBA00005417"/>
    </source>
</evidence>
<sequence>MTNILLQVNGLTIASPEQACLVDDVSFVLHEGEILGLVGESGSGKTLTCRSLMQLLPKGVLEVRAGEILFAGQDVLNMTETQLQQLRGRGIGMIFQNPSTHLNPLMTIGQHMIESLRLYQRLSAKAARTKAVAILAQVGIPSPQQRFDAYAHEFSGGMRQRAMIAIALAAAPKILIADEPTTALDVTVQAQILKLLDQLRREYGLAIILITHDLGVVAQTCDRVAVMYGGRICEVATTVDLLRHPKHPYTCGLIECQPVTGESGQRVLKTIPGQPPTAHTMAAGCRFHPRCDKAVDLCRTKPPAREVFSEREVSCYFPDTQNSDEVRYGR</sequence>
<evidence type="ECO:0000256" key="9">
    <source>
        <dbReference type="ARBA" id="ARBA00047356"/>
    </source>
</evidence>
<dbReference type="InterPro" id="IPR017871">
    <property type="entry name" value="ABC_transporter-like_CS"/>
</dbReference>
<dbReference type="GO" id="GO:0015833">
    <property type="term" value="P:peptide transport"/>
    <property type="evidence" value="ECO:0007669"/>
    <property type="project" value="InterPro"/>
</dbReference>
<dbReference type="KEGG" id="gsn:YC6258_04455"/>
<keyword evidence="6" id="KW-0067">ATP-binding</keyword>
<keyword evidence="12" id="KW-1185">Reference proteome</keyword>
<dbReference type="FunFam" id="3.40.50.300:FF:000016">
    <property type="entry name" value="Oligopeptide ABC transporter ATP-binding component"/>
    <property type="match status" value="1"/>
</dbReference>
<evidence type="ECO:0000313" key="12">
    <source>
        <dbReference type="Proteomes" id="UP000032266"/>
    </source>
</evidence>
<dbReference type="CDD" id="cd03257">
    <property type="entry name" value="ABC_NikE_OppD_transporters"/>
    <property type="match status" value="1"/>
</dbReference>
<dbReference type="Proteomes" id="UP000032266">
    <property type="component" value="Chromosome"/>
</dbReference>
<evidence type="ECO:0000256" key="6">
    <source>
        <dbReference type="ARBA" id="ARBA00022840"/>
    </source>
</evidence>
<evidence type="ECO:0000256" key="4">
    <source>
        <dbReference type="ARBA" id="ARBA00022475"/>
    </source>
</evidence>
<reference evidence="11 12" key="1">
    <citation type="submission" date="2014-01" db="EMBL/GenBank/DDBJ databases">
        <title>Full genme sequencing of cellulolytic bacterium Gynuella sunshinyii YC6258T gen. nov., sp. nov.</title>
        <authorList>
            <person name="Khan H."/>
            <person name="Chung E.J."/>
            <person name="Chung Y.R."/>
        </authorList>
    </citation>
    <scope>NUCLEOTIDE SEQUENCE [LARGE SCALE GENOMIC DNA]</scope>
    <source>
        <strain evidence="11 12">YC6258</strain>
    </source>
</reference>
<keyword evidence="5" id="KW-0547">Nucleotide-binding</keyword>
<dbReference type="STRING" id="1445510.YC6258_04455"/>
<comment type="catalytic activity">
    <reaction evidence="9">
        <text>a dipeptide(out) + ATP + H2O = a dipeptide(in) + ADP + phosphate + H(+)</text>
        <dbReference type="Rhea" id="RHEA:23120"/>
        <dbReference type="ChEBI" id="CHEBI:15377"/>
        <dbReference type="ChEBI" id="CHEBI:15378"/>
        <dbReference type="ChEBI" id="CHEBI:30616"/>
        <dbReference type="ChEBI" id="CHEBI:43474"/>
        <dbReference type="ChEBI" id="CHEBI:90799"/>
        <dbReference type="ChEBI" id="CHEBI:456216"/>
        <dbReference type="EC" id="7.4.2.9"/>
    </reaction>
</comment>
<dbReference type="InterPro" id="IPR013563">
    <property type="entry name" value="Oligopep_ABC_C"/>
</dbReference>
<dbReference type="NCBIfam" id="TIGR01727">
    <property type="entry name" value="oligo_HPY"/>
    <property type="match status" value="1"/>
</dbReference>
<evidence type="ECO:0000256" key="1">
    <source>
        <dbReference type="ARBA" id="ARBA00004417"/>
    </source>
</evidence>
<proteinExistence type="inferred from homology"/>
<dbReference type="AlphaFoldDB" id="A0A0C5VPA5"/>
<dbReference type="GO" id="GO:0055085">
    <property type="term" value="P:transmembrane transport"/>
    <property type="evidence" value="ECO:0007669"/>
    <property type="project" value="UniProtKB-ARBA"/>
</dbReference>
<dbReference type="InterPro" id="IPR050388">
    <property type="entry name" value="ABC_Ni/Peptide_Import"/>
</dbReference>
<keyword evidence="4" id="KW-1003">Cell membrane</keyword>
<organism evidence="11 12">
    <name type="scientific">Gynuella sunshinyii YC6258</name>
    <dbReference type="NCBI Taxonomy" id="1445510"/>
    <lineage>
        <taxon>Bacteria</taxon>
        <taxon>Pseudomonadati</taxon>
        <taxon>Pseudomonadota</taxon>
        <taxon>Gammaproteobacteria</taxon>
        <taxon>Oceanospirillales</taxon>
        <taxon>Saccharospirillaceae</taxon>
        <taxon>Gynuella</taxon>
    </lineage>
</organism>
<dbReference type="EC" id="7.4.2.9" evidence="8"/>
<dbReference type="PROSITE" id="PS50893">
    <property type="entry name" value="ABC_TRANSPORTER_2"/>
    <property type="match status" value="1"/>
</dbReference>
<dbReference type="Pfam" id="PF00005">
    <property type="entry name" value="ABC_tran"/>
    <property type="match status" value="1"/>
</dbReference>
<dbReference type="InterPro" id="IPR003593">
    <property type="entry name" value="AAA+_ATPase"/>
</dbReference>
<evidence type="ECO:0000256" key="7">
    <source>
        <dbReference type="ARBA" id="ARBA00023136"/>
    </source>
</evidence>
<comment type="subcellular location">
    <subcellularLocation>
        <location evidence="1">Cell inner membrane</location>
        <topology evidence="1">Peripheral membrane protein</topology>
    </subcellularLocation>
</comment>
<keyword evidence="7" id="KW-0472">Membrane</keyword>
<dbReference type="HOGENOM" id="CLU_000604_1_23_6"/>
<gene>
    <name evidence="11" type="ORF">YC6258_04455</name>
</gene>
<dbReference type="GO" id="GO:0016887">
    <property type="term" value="F:ATP hydrolysis activity"/>
    <property type="evidence" value="ECO:0007669"/>
    <property type="project" value="InterPro"/>
</dbReference>
<dbReference type="Gene3D" id="3.40.50.300">
    <property type="entry name" value="P-loop containing nucleotide triphosphate hydrolases"/>
    <property type="match status" value="1"/>
</dbReference>
<accession>A0A0C5VPA5</accession>
<dbReference type="SUPFAM" id="SSF52540">
    <property type="entry name" value="P-loop containing nucleoside triphosphate hydrolases"/>
    <property type="match status" value="1"/>
</dbReference>
<evidence type="ECO:0000259" key="10">
    <source>
        <dbReference type="PROSITE" id="PS50893"/>
    </source>
</evidence>
<dbReference type="OrthoDB" id="9784450at2"/>
<keyword evidence="3" id="KW-0813">Transport</keyword>
<dbReference type="GO" id="GO:0005524">
    <property type="term" value="F:ATP binding"/>
    <property type="evidence" value="ECO:0007669"/>
    <property type="project" value="UniProtKB-KW"/>
</dbReference>
<comment type="similarity">
    <text evidence="2">Belongs to the ABC transporter superfamily.</text>
</comment>
<feature type="domain" description="ABC transporter" evidence="10">
    <location>
        <begin position="6"/>
        <end position="254"/>
    </location>
</feature>
<name>A0A0C5VPA5_9GAMM</name>
<dbReference type="Pfam" id="PF08352">
    <property type="entry name" value="oligo_HPY"/>
    <property type="match status" value="1"/>
</dbReference>